<dbReference type="Proteomes" id="UP000050525">
    <property type="component" value="Unassembled WGS sequence"/>
</dbReference>
<keyword evidence="2" id="KW-1185">Reference proteome</keyword>
<proteinExistence type="predicted"/>
<gene>
    <name evidence="1" type="ORF">Y1Q_0008133</name>
</gene>
<name>A0A151N6E1_ALLMI</name>
<sequence>MRGHQRDSAFLGQAVRQAHACHRAGVTAGLGEEENPSTVQSIFHLMPAPCKSKLQSRSYKRALRMNFSLLFMLEGYKL</sequence>
<accession>A0A151N6E1</accession>
<protein>
    <submittedName>
        <fullName evidence="1">Uncharacterized protein</fullName>
    </submittedName>
</protein>
<evidence type="ECO:0000313" key="2">
    <source>
        <dbReference type="Proteomes" id="UP000050525"/>
    </source>
</evidence>
<reference evidence="1 2" key="1">
    <citation type="journal article" date="2012" name="Genome Biol.">
        <title>Sequencing three crocodilian genomes to illuminate the evolution of archosaurs and amniotes.</title>
        <authorList>
            <person name="St John J.A."/>
            <person name="Braun E.L."/>
            <person name="Isberg S.R."/>
            <person name="Miles L.G."/>
            <person name="Chong A.Y."/>
            <person name="Gongora J."/>
            <person name="Dalzell P."/>
            <person name="Moran C."/>
            <person name="Bed'hom B."/>
            <person name="Abzhanov A."/>
            <person name="Burgess S.C."/>
            <person name="Cooksey A.M."/>
            <person name="Castoe T.A."/>
            <person name="Crawford N.G."/>
            <person name="Densmore L.D."/>
            <person name="Drew J.C."/>
            <person name="Edwards S.V."/>
            <person name="Faircloth B.C."/>
            <person name="Fujita M.K."/>
            <person name="Greenwold M.J."/>
            <person name="Hoffmann F.G."/>
            <person name="Howard J.M."/>
            <person name="Iguchi T."/>
            <person name="Janes D.E."/>
            <person name="Khan S.Y."/>
            <person name="Kohno S."/>
            <person name="de Koning A.J."/>
            <person name="Lance S.L."/>
            <person name="McCarthy F.M."/>
            <person name="McCormack J.E."/>
            <person name="Merchant M.E."/>
            <person name="Peterson D.G."/>
            <person name="Pollock D.D."/>
            <person name="Pourmand N."/>
            <person name="Raney B.J."/>
            <person name="Roessler K.A."/>
            <person name="Sanford J.R."/>
            <person name="Sawyer R.H."/>
            <person name="Schmidt C.J."/>
            <person name="Triplett E.W."/>
            <person name="Tuberville T.D."/>
            <person name="Venegas-Anaya M."/>
            <person name="Howard J.T."/>
            <person name="Jarvis E.D."/>
            <person name="Guillette L.J.Jr."/>
            <person name="Glenn T.C."/>
            <person name="Green R.E."/>
            <person name="Ray D.A."/>
        </authorList>
    </citation>
    <scope>NUCLEOTIDE SEQUENCE [LARGE SCALE GENOMIC DNA]</scope>
    <source>
        <strain evidence="1">KSC_2009_1</strain>
    </source>
</reference>
<dbReference type="AlphaFoldDB" id="A0A151N6E1"/>
<evidence type="ECO:0000313" key="1">
    <source>
        <dbReference type="EMBL" id="KYO32358.1"/>
    </source>
</evidence>
<organism evidence="1 2">
    <name type="scientific">Alligator mississippiensis</name>
    <name type="common">American alligator</name>
    <dbReference type="NCBI Taxonomy" id="8496"/>
    <lineage>
        <taxon>Eukaryota</taxon>
        <taxon>Metazoa</taxon>
        <taxon>Chordata</taxon>
        <taxon>Craniata</taxon>
        <taxon>Vertebrata</taxon>
        <taxon>Euteleostomi</taxon>
        <taxon>Archelosauria</taxon>
        <taxon>Archosauria</taxon>
        <taxon>Crocodylia</taxon>
        <taxon>Alligatoridae</taxon>
        <taxon>Alligatorinae</taxon>
        <taxon>Alligator</taxon>
    </lineage>
</organism>
<comment type="caution">
    <text evidence="1">The sequence shown here is derived from an EMBL/GenBank/DDBJ whole genome shotgun (WGS) entry which is preliminary data.</text>
</comment>
<dbReference type="EMBL" id="AKHW03003932">
    <property type="protein sequence ID" value="KYO32358.1"/>
    <property type="molecule type" value="Genomic_DNA"/>
</dbReference>